<evidence type="ECO:0000313" key="3">
    <source>
        <dbReference type="EMBL" id="HIY60433.1"/>
    </source>
</evidence>
<protein>
    <submittedName>
        <fullName evidence="3">CYTH domain-containing protein</fullName>
    </submittedName>
</protein>
<dbReference type="CDD" id="cd07761">
    <property type="entry name" value="CYTH-like_CthTTM-like"/>
    <property type="match status" value="1"/>
</dbReference>
<dbReference type="InterPro" id="IPR033469">
    <property type="entry name" value="CYTH-like_dom_sf"/>
</dbReference>
<organism evidence="3 4">
    <name type="scientific">Candidatus Eisenbergiella pullistercoris</name>
    <dbReference type="NCBI Taxonomy" id="2838555"/>
    <lineage>
        <taxon>Bacteria</taxon>
        <taxon>Bacillati</taxon>
        <taxon>Bacillota</taxon>
        <taxon>Clostridia</taxon>
        <taxon>Lachnospirales</taxon>
        <taxon>Lachnospiraceae</taxon>
        <taxon>Eisenbergiella</taxon>
    </lineage>
</organism>
<evidence type="ECO:0000259" key="2">
    <source>
        <dbReference type="PROSITE" id="PS51707"/>
    </source>
</evidence>
<comment type="caution">
    <text evidence="3">The sequence shown here is derived from an EMBL/GenBank/DDBJ whole genome shotgun (WGS) entry which is preliminary data.</text>
</comment>
<dbReference type="PANTHER" id="PTHR40114:SF1">
    <property type="entry name" value="SLR0698 PROTEIN"/>
    <property type="match status" value="1"/>
</dbReference>
<evidence type="ECO:0000313" key="4">
    <source>
        <dbReference type="Proteomes" id="UP000824007"/>
    </source>
</evidence>
<dbReference type="InterPro" id="IPR012042">
    <property type="entry name" value="NeuTTM/CthTTM-like"/>
</dbReference>
<reference evidence="3" key="2">
    <citation type="submission" date="2021-04" db="EMBL/GenBank/DDBJ databases">
        <authorList>
            <person name="Gilroy R."/>
        </authorList>
    </citation>
    <scope>NUCLEOTIDE SEQUENCE</scope>
    <source>
        <strain evidence="3">ChiSxjej3B15-24422</strain>
    </source>
</reference>
<dbReference type="PANTHER" id="PTHR40114">
    <property type="entry name" value="SLR0698 PROTEIN"/>
    <property type="match status" value="1"/>
</dbReference>
<dbReference type="InterPro" id="IPR023577">
    <property type="entry name" value="CYTH_domain"/>
</dbReference>
<dbReference type="Gene3D" id="2.40.320.10">
    <property type="entry name" value="Hypothetical Protein Pfu-838710-001"/>
    <property type="match status" value="1"/>
</dbReference>
<dbReference type="EMBL" id="DXDD01000090">
    <property type="protein sequence ID" value="HIY60433.1"/>
    <property type="molecule type" value="Genomic_DNA"/>
</dbReference>
<dbReference type="Proteomes" id="UP000824007">
    <property type="component" value="Unassembled WGS sequence"/>
</dbReference>
<feature type="domain" description="CYTH" evidence="2">
    <location>
        <begin position="1"/>
        <end position="146"/>
    </location>
</feature>
<dbReference type="PIRSF" id="PIRSF016487">
    <property type="entry name" value="CYTH_UCP016487"/>
    <property type="match status" value="1"/>
</dbReference>
<gene>
    <name evidence="3" type="ORF">H9831_07125</name>
</gene>
<reference evidence="3" key="1">
    <citation type="journal article" date="2021" name="PeerJ">
        <title>Extensive microbial diversity within the chicken gut microbiome revealed by metagenomics and culture.</title>
        <authorList>
            <person name="Gilroy R."/>
            <person name="Ravi A."/>
            <person name="Getino M."/>
            <person name="Pursley I."/>
            <person name="Horton D.L."/>
            <person name="Alikhan N.F."/>
            <person name="Baker D."/>
            <person name="Gharbi K."/>
            <person name="Hall N."/>
            <person name="Watson M."/>
            <person name="Adriaenssens E.M."/>
            <person name="Foster-Nyarko E."/>
            <person name="Jarju S."/>
            <person name="Secka A."/>
            <person name="Antonio M."/>
            <person name="Oren A."/>
            <person name="Chaudhuri R.R."/>
            <person name="La Ragione R."/>
            <person name="Hildebrand F."/>
            <person name="Pallen M.J."/>
        </authorList>
    </citation>
    <scope>NUCLEOTIDE SEQUENCE</scope>
    <source>
        <strain evidence="3">ChiSxjej3B15-24422</strain>
    </source>
</reference>
<dbReference type="SMART" id="SM01118">
    <property type="entry name" value="CYTH"/>
    <property type="match status" value="1"/>
</dbReference>
<feature type="active site" description="Proton acceptor" evidence="1">
    <location>
        <position position="28"/>
    </location>
</feature>
<name>A0A9D1YPD1_9FIRM</name>
<dbReference type="SUPFAM" id="SSF55154">
    <property type="entry name" value="CYTH-like phosphatases"/>
    <property type="match status" value="1"/>
</dbReference>
<dbReference type="AlphaFoldDB" id="A0A9D1YPD1"/>
<sequence>MEIERKFLISELPENLEQYPCRLIEQGYLNTDPVVRVRRDDSACYLTYKGKGLLAREEYNLPLTEEAYRHLIRKADGRIITKRRYMLPCGPYTIELDVFLGELAPLVIAEVEFPDLKAAEDFIPPDWFGQDVTMDPAYHNSVLSRA</sequence>
<evidence type="ECO:0000256" key="1">
    <source>
        <dbReference type="PIRSR" id="PIRSR016487-1"/>
    </source>
</evidence>
<proteinExistence type="predicted"/>
<dbReference type="PROSITE" id="PS51707">
    <property type="entry name" value="CYTH"/>
    <property type="match status" value="1"/>
</dbReference>
<accession>A0A9D1YPD1</accession>
<dbReference type="Pfam" id="PF01928">
    <property type="entry name" value="CYTH"/>
    <property type="match status" value="1"/>
</dbReference>